<keyword evidence="3" id="KW-1185">Reference proteome</keyword>
<accession>A0A7X8SN42</accession>
<dbReference type="Proteomes" id="UP000585050">
    <property type="component" value="Unassembled WGS sequence"/>
</dbReference>
<evidence type="ECO:0000313" key="3">
    <source>
        <dbReference type="Proteomes" id="UP000585050"/>
    </source>
</evidence>
<sequence length="380" mass="43463">MKCIKLFFFLFLTILPIFNITAASYYPNGVVTINSYSDWQNVANWINADGGTGYPSDTDKIILSNAKELRLNDDITTHIFGVYLEFEADGRCSILEQGKLFVLDNLLLQNSNVQLEVYGYLEIENNLQLDNGNLLIKNGGELIVNNHFTRSDIGSGQISIEHDESAFRVYGDFTDDHYRPSVTNNPTIDIQGACYTKAGGFCDLNLPVELVSFTADANHKNIYIEWSTAQEINNDFFILQRSIDKRDWFDLSRIKGAGNSNQTHYYEYIDEIKSLNNSVYYRLLQVDFDGSTTVYGPLSTRVNNIEEHLKILSRENSYQVIIQVESDEMIRYCLFSSTGKQTIFREVESNSFIIESKCLFEGINILFVQQGHKIFLKKIM</sequence>
<organism evidence="2 3">
    <name type="scientific">Flammeovirga agarivorans</name>
    <dbReference type="NCBI Taxonomy" id="2726742"/>
    <lineage>
        <taxon>Bacteria</taxon>
        <taxon>Pseudomonadati</taxon>
        <taxon>Bacteroidota</taxon>
        <taxon>Cytophagia</taxon>
        <taxon>Cytophagales</taxon>
        <taxon>Flammeovirgaceae</taxon>
        <taxon>Flammeovirga</taxon>
    </lineage>
</organism>
<dbReference type="EMBL" id="JABAIL010000005">
    <property type="protein sequence ID" value="NLR93268.1"/>
    <property type="molecule type" value="Genomic_DNA"/>
</dbReference>
<gene>
    <name evidence="2" type="ORF">HGP29_18845</name>
</gene>
<reference evidence="2 3" key="1">
    <citation type="submission" date="2020-04" db="EMBL/GenBank/DDBJ databases">
        <title>Flammeovirga sp. SR4, a novel species isolated from seawater.</title>
        <authorList>
            <person name="Wang X."/>
        </authorList>
    </citation>
    <scope>NUCLEOTIDE SEQUENCE [LARGE SCALE GENOMIC DNA]</scope>
    <source>
        <strain evidence="2 3">SR4</strain>
    </source>
</reference>
<feature type="chain" id="PRO_5031531571" evidence="1">
    <location>
        <begin position="23"/>
        <end position="380"/>
    </location>
</feature>
<dbReference type="AlphaFoldDB" id="A0A7X8SN42"/>
<evidence type="ECO:0000313" key="2">
    <source>
        <dbReference type="EMBL" id="NLR93268.1"/>
    </source>
</evidence>
<protein>
    <submittedName>
        <fullName evidence="2">Uncharacterized protein</fullName>
    </submittedName>
</protein>
<dbReference type="RefSeq" id="WP_168883964.1">
    <property type="nucleotide sequence ID" value="NZ_JABAIL010000005.1"/>
</dbReference>
<feature type="signal peptide" evidence="1">
    <location>
        <begin position="1"/>
        <end position="22"/>
    </location>
</feature>
<name>A0A7X8SN42_9BACT</name>
<comment type="caution">
    <text evidence="2">The sequence shown here is derived from an EMBL/GenBank/DDBJ whole genome shotgun (WGS) entry which is preliminary data.</text>
</comment>
<evidence type="ECO:0000256" key="1">
    <source>
        <dbReference type="SAM" id="SignalP"/>
    </source>
</evidence>
<keyword evidence="1" id="KW-0732">Signal</keyword>
<proteinExistence type="predicted"/>